<reference evidence="8 9" key="1">
    <citation type="submission" date="2020-12" db="EMBL/GenBank/DDBJ databases">
        <title>Aureibaculum luteum sp. nov. and Aureibaculum flavum sp. nov., novel members of the family Flavobacteriaceae isolated from Antarctic intertidal sediments.</title>
        <authorList>
            <person name="He X."/>
            <person name="Zhang X."/>
        </authorList>
    </citation>
    <scope>NUCLEOTIDE SEQUENCE [LARGE SCALE GENOMIC DNA]</scope>
    <source>
        <strain evidence="8 9">A20</strain>
    </source>
</reference>
<accession>A0ABS0WTC0</accession>
<keyword evidence="7" id="KW-0998">Cell outer membrane</keyword>
<comment type="subcellular location">
    <subcellularLocation>
        <location evidence="1">Cell outer membrane</location>
    </subcellularLocation>
</comment>
<evidence type="ECO:0000256" key="7">
    <source>
        <dbReference type="ARBA" id="ARBA00023237"/>
    </source>
</evidence>
<comment type="similarity">
    <text evidence="2">Belongs to the outer membrane factor (OMF) (TC 1.B.17) family.</text>
</comment>
<dbReference type="PANTHER" id="PTHR30026:SF20">
    <property type="entry name" value="OUTER MEMBRANE PROTEIN TOLC"/>
    <property type="match status" value="1"/>
</dbReference>
<keyword evidence="6" id="KW-0472">Membrane</keyword>
<keyword evidence="3" id="KW-0813">Transport</keyword>
<evidence type="ECO:0000256" key="1">
    <source>
        <dbReference type="ARBA" id="ARBA00004442"/>
    </source>
</evidence>
<dbReference type="EMBL" id="JAEHFJ010000006">
    <property type="protein sequence ID" value="MBJ2175213.1"/>
    <property type="molecule type" value="Genomic_DNA"/>
</dbReference>
<dbReference type="InterPro" id="IPR051906">
    <property type="entry name" value="TolC-like"/>
</dbReference>
<keyword evidence="4" id="KW-1134">Transmembrane beta strand</keyword>
<dbReference type="Proteomes" id="UP000623301">
    <property type="component" value="Unassembled WGS sequence"/>
</dbReference>
<dbReference type="SUPFAM" id="SSF56954">
    <property type="entry name" value="Outer membrane efflux proteins (OEP)"/>
    <property type="match status" value="1"/>
</dbReference>
<evidence type="ECO:0000256" key="5">
    <source>
        <dbReference type="ARBA" id="ARBA00022692"/>
    </source>
</evidence>
<dbReference type="PANTHER" id="PTHR30026">
    <property type="entry name" value="OUTER MEMBRANE PROTEIN TOLC"/>
    <property type="match status" value="1"/>
</dbReference>
<dbReference type="Pfam" id="PF02321">
    <property type="entry name" value="OEP"/>
    <property type="match status" value="1"/>
</dbReference>
<dbReference type="RefSeq" id="WP_198841894.1">
    <property type="nucleotide sequence ID" value="NZ_JAEHFJ010000006.1"/>
</dbReference>
<keyword evidence="5" id="KW-0812">Transmembrane</keyword>
<protein>
    <submittedName>
        <fullName evidence="8">TolC family protein</fullName>
    </submittedName>
</protein>
<sequence length="413" mass="47351">MKNYNMQIVLKSVFLLCSIFFVLKGNAQQLELLIDDALKNSPEIQKFELQYGIASEKINEVNAIPNAEFSVGYFVSEPETRTGAQRFKVSAKQMMPWFGSITARGNYVSSLADAKYEDIVIAKRKLVASVSQSYYNLYANRAKQKVLMQNIELLETYETLALTSVEVGKASAVDVLRLQMRQNELEQLKEVLVQQYLGEQTALNKLLNRDKDIVVNVVEELTIPSETDLINTENLSLHPELIKYDKLYQSFEQSELLNQKESLPMIGFGLDYVNVDKRPNMDFSDNGKDIVMPMVSVSIPIFNKKYKSQTKQNELQQQEITSQKQERLNKLETVLDKAVNDRISARISYKTQTKNLKQANDAEEILIRSYETGTIDFNDVLDIQELQLKFEMNQIESVKTYYVQSTIINYLTG</sequence>
<comment type="caution">
    <text evidence="8">The sequence shown here is derived from an EMBL/GenBank/DDBJ whole genome shotgun (WGS) entry which is preliminary data.</text>
</comment>
<evidence type="ECO:0000313" key="9">
    <source>
        <dbReference type="Proteomes" id="UP000623301"/>
    </source>
</evidence>
<gene>
    <name evidence="8" type="ORF">JBL43_13250</name>
</gene>
<evidence type="ECO:0000256" key="4">
    <source>
        <dbReference type="ARBA" id="ARBA00022452"/>
    </source>
</evidence>
<keyword evidence="9" id="KW-1185">Reference proteome</keyword>
<evidence type="ECO:0000256" key="6">
    <source>
        <dbReference type="ARBA" id="ARBA00023136"/>
    </source>
</evidence>
<evidence type="ECO:0000256" key="2">
    <source>
        <dbReference type="ARBA" id="ARBA00007613"/>
    </source>
</evidence>
<dbReference type="Gene3D" id="1.20.1600.10">
    <property type="entry name" value="Outer membrane efflux proteins (OEP)"/>
    <property type="match status" value="1"/>
</dbReference>
<name>A0ABS0WTC0_9FLAO</name>
<proteinExistence type="inferred from homology"/>
<evidence type="ECO:0000256" key="3">
    <source>
        <dbReference type="ARBA" id="ARBA00022448"/>
    </source>
</evidence>
<organism evidence="8 9">
    <name type="scientific">Aureibaculum flavum</name>
    <dbReference type="NCBI Taxonomy" id="2795986"/>
    <lineage>
        <taxon>Bacteria</taxon>
        <taxon>Pseudomonadati</taxon>
        <taxon>Bacteroidota</taxon>
        <taxon>Flavobacteriia</taxon>
        <taxon>Flavobacteriales</taxon>
        <taxon>Flavobacteriaceae</taxon>
        <taxon>Aureibaculum</taxon>
    </lineage>
</organism>
<evidence type="ECO:0000313" key="8">
    <source>
        <dbReference type="EMBL" id="MBJ2175213.1"/>
    </source>
</evidence>
<dbReference type="InterPro" id="IPR003423">
    <property type="entry name" value="OMP_efflux"/>
</dbReference>